<keyword evidence="11" id="KW-1185">Reference proteome</keyword>
<dbReference type="InterPro" id="IPR025846">
    <property type="entry name" value="TBL_N"/>
</dbReference>
<feature type="domain" description="Trichome birefringence-like N-terminal" evidence="9">
    <location>
        <begin position="38"/>
        <end position="89"/>
    </location>
</feature>
<keyword evidence="3" id="KW-0812">Transmembrane</keyword>
<evidence type="ECO:0000313" key="11">
    <source>
        <dbReference type="Proteomes" id="UP001202328"/>
    </source>
</evidence>
<evidence type="ECO:0000256" key="3">
    <source>
        <dbReference type="ARBA" id="ARBA00022692"/>
    </source>
</evidence>
<comment type="subcellular location">
    <subcellularLocation>
        <location evidence="1">Membrane</location>
        <topology evidence="1">Single-pass membrane protein</topology>
    </subcellularLocation>
</comment>
<comment type="caution">
    <text evidence="10">The sequence shown here is derived from an EMBL/GenBank/DDBJ whole genome shotgun (WGS) entry which is preliminary data.</text>
</comment>
<dbReference type="AlphaFoldDB" id="A0AAD4RVZ4"/>
<reference evidence="10" key="1">
    <citation type="submission" date="2022-04" db="EMBL/GenBank/DDBJ databases">
        <title>A functionally conserved STORR gene fusion in Papaver species that diverged 16.8 million years ago.</title>
        <authorList>
            <person name="Catania T."/>
        </authorList>
    </citation>
    <scope>NUCLEOTIDE SEQUENCE</scope>
    <source>
        <strain evidence="10">S-188037</strain>
    </source>
</reference>
<proteinExistence type="inferred from homology"/>
<sequence>MGLSLKTYHNAFLLISLFILIISSLLDHAHARIIKVGTCDYSQGSWVVDASYPLYDSSKCPFISEGFDCVDNGRPNKDYLKYKWSPTGCAAPKFDGQDLVKRVKGKKIMFVGDSVSQNQWQSFSCLIHAAIPNAKYAINYGEKMSSVNFTDPEYDISSIFNQKPFFVELEEKPERVLKIDTISTSDVWKEVDILVFNSWHWWHHTGRLQHWDKIQEGAQTYKDIDDRMEAFKKGLTTWSTWVDKNIDPKKTQVFYQGISPAHLNGDEWGFPKTTCADHTTPITGSKFPGAPEPGVPVLKELLSKMSTPVTLLDVTTMSQLRIDAHPSKYANKAGTAHDCGHWCVAGVTDTWNTLLYASLTPAAK</sequence>
<keyword evidence="7" id="KW-0732">Signal</keyword>
<keyword evidence="6" id="KW-0472">Membrane</keyword>
<dbReference type="InterPro" id="IPR029962">
    <property type="entry name" value="TBL"/>
</dbReference>
<organism evidence="10 11">
    <name type="scientific">Papaver atlanticum</name>
    <dbReference type="NCBI Taxonomy" id="357466"/>
    <lineage>
        <taxon>Eukaryota</taxon>
        <taxon>Viridiplantae</taxon>
        <taxon>Streptophyta</taxon>
        <taxon>Embryophyta</taxon>
        <taxon>Tracheophyta</taxon>
        <taxon>Spermatophyta</taxon>
        <taxon>Magnoliopsida</taxon>
        <taxon>Ranunculales</taxon>
        <taxon>Papaveraceae</taxon>
        <taxon>Papaveroideae</taxon>
        <taxon>Papaver</taxon>
    </lineage>
</organism>
<dbReference type="GO" id="GO:0016020">
    <property type="term" value="C:membrane"/>
    <property type="evidence" value="ECO:0007669"/>
    <property type="project" value="UniProtKB-SubCell"/>
</dbReference>
<evidence type="ECO:0000256" key="4">
    <source>
        <dbReference type="ARBA" id="ARBA00022968"/>
    </source>
</evidence>
<evidence type="ECO:0000259" key="9">
    <source>
        <dbReference type="Pfam" id="PF14416"/>
    </source>
</evidence>
<dbReference type="GO" id="GO:0005794">
    <property type="term" value="C:Golgi apparatus"/>
    <property type="evidence" value="ECO:0007669"/>
    <property type="project" value="TreeGrafter"/>
</dbReference>
<evidence type="ECO:0000259" key="8">
    <source>
        <dbReference type="Pfam" id="PF13839"/>
    </source>
</evidence>
<feature type="chain" id="PRO_5042204578" description="Trichome birefringence-like N-terminal domain-containing protein" evidence="7">
    <location>
        <begin position="32"/>
        <end position="364"/>
    </location>
</feature>
<gene>
    <name evidence="10" type="ORF">MKW98_008238</name>
</gene>
<evidence type="ECO:0000256" key="5">
    <source>
        <dbReference type="ARBA" id="ARBA00022989"/>
    </source>
</evidence>
<dbReference type="PANTHER" id="PTHR32285:SF42">
    <property type="entry name" value="PROTEIN TRICHOME BIREFRINGENCE-LIKE 37"/>
    <property type="match status" value="1"/>
</dbReference>
<accession>A0AAD4RVZ4</accession>
<evidence type="ECO:0000256" key="7">
    <source>
        <dbReference type="SAM" id="SignalP"/>
    </source>
</evidence>
<evidence type="ECO:0000256" key="6">
    <source>
        <dbReference type="ARBA" id="ARBA00023136"/>
    </source>
</evidence>
<keyword evidence="5" id="KW-1133">Transmembrane helix</keyword>
<name>A0AAD4RVZ4_9MAGN</name>
<keyword evidence="4" id="KW-0735">Signal-anchor</keyword>
<evidence type="ECO:0000256" key="1">
    <source>
        <dbReference type="ARBA" id="ARBA00004167"/>
    </source>
</evidence>
<comment type="similarity">
    <text evidence="2">Belongs to the PC-esterase family. TBL subfamily.</text>
</comment>
<dbReference type="EMBL" id="JAJJMB010017645">
    <property type="protein sequence ID" value="KAI3836477.1"/>
    <property type="molecule type" value="Genomic_DNA"/>
</dbReference>
<evidence type="ECO:0000313" key="10">
    <source>
        <dbReference type="EMBL" id="KAI3836477.1"/>
    </source>
</evidence>
<feature type="domain" description="Trichome birefringence-like C-terminal" evidence="8">
    <location>
        <begin position="92"/>
        <end position="357"/>
    </location>
</feature>
<evidence type="ECO:0000256" key="2">
    <source>
        <dbReference type="ARBA" id="ARBA00007727"/>
    </source>
</evidence>
<dbReference type="Proteomes" id="UP001202328">
    <property type="component" value="Unassembled WGS sequence"/>
</dbReference>
<dbReference type="GO" id="GO:0016413">
    <property type="term" value="F:O-acetyltransferase activity"/>
    <property type="evidence" value="ECO:0007669"/>
    <property type="project" value="InterPro"/>
</dbReference>
<dbReference type="Pfam" id="PF13839">
    <property type="entry name" value="PC-Esterase"/>
    <property type="match status" value="1"/>
</dbReference>
<dbReference type="Pfam" id="PF14416">
    <property type="entry name" value="PMR5N"/>
    <property type="match status" value="1"/>
</dbReference>
<feature type="signal peptide" evidence="7">
    <location>
        <begin position="1"/>
        <end position="31"/>
    </location>
</feature>
<dbReference type="PANTHER" id="PTHR32285">
    <property type="entry name" value="PROTEIN TRICHOME BIREFRINGENCE-LIKE 9-RELATED"/>
    <property type="match status" value="1"/>
</dbReference>
<evidence type="ECO:0008006" key="12">
    <source>
        <dbReference type="Google" id="ProtNLM"/>
    </source>
</evidence>
<dbReference type="InterPro" id="IPR026057">
    <property type="entry name" value="TBL_C"/>
</dbReference>
<protein>
    <recommendedName>
        <fullName evidence="12">Trichome birefringence-like N-terminal domain-containing protein</fullName>
    </recommendedName>
</protein>